<keyword evidence="2 5" id="KW-0349">Heme</keyword>
<dbReference type="GO" id="GO:0016705">
    <property type="term" value="F:oxidoreductase activity, acting on paired donors, with incorporation or reduction of molecular oxygen"/>
    <property type="evidence" value="ECO:0007669"/>
    <property type="project" value="InterPro"/>
</dbReference>
<protein>
    <submittedName>
        <fullName evidence="7">Cytochrome p450 oxidoreductase</fullName>
    </submittedName>
</protein>
<dbReference type="InterPro" id="IPR017972">
    <property type="entry name" value="Cyt_P450_CS"/>
</dbReference>
<organism evidence="7 8">
    <name type="scientific">Fusarium langsethiae</name>
    <dbReference type="NCBI Taxonomy" id="179993"/>
    <lineage>
        <taxon>Eukaryota</taxon>
        <taxon>Fungi</taxon>
        <taxon>Dikarya</taxon>
        <taxon>Ascomycota</taxon>
        <taxon>Pezizomycotina</taxon>
        <taxon>Sordariomycetes</taxon>
        <taxon>Hypocreomycetidae</taxon>
        <taxon>Hypocreales</taxon>
        <taxon>Nectriaceae</taxon>
        <taxon>Fusarium</taxon>
    </lineage>
</organism>
<evidence type="ECO:0000256" key="1">
    <source>
        <dbReference type="ARBA" id="ARBA00001971"/>
    </source>
</evidence>
<evidence type="ECO:0000256" key="6">
    <source>
        <dbReference type="RuleBase" id="RU000461"/>
    </source>
</evidence>
<keyword evidence="6" id="KW-0503">Monooxygenase</keyword>
<comment type="cofactor">
    <cofactor evidence="1 5">
        <name>heme</name>
        <dbReference type="ChEBI" id="CHEBI:30413"/>
    </cofactor>
</comment>
<evidence type="ECO:0000256" key="5">
    <source>
        <dbReference type="PIRSR" id="PIRSR602401-1"/>
    </source>
</evidence>
<keyword evidence="3 5" id="KW-0479">Metal-binding</keyword>
<evidence type="ECO:0000256" key="4">
    <source>
        <dbReference type="ARBA" id="ARBA00023004"/>
    </source>
</evidence>
<dbReference type="InterPro" id="IPR002401">
    <property type="entry name" value="Cyt_P450_E_grp-I"/>
</dbReference>
<keyword evidence="8" id="KW-1185">Reference proteome</keyword>
<comment type="caution">
    <text evidence="7">The sequence shown here is derived from an EMBL/GenBank/DDBJ whole genome shotgun (WGS) entry which is preliminary data.</text>
</comment>
<dbReference type="InterPro" id="IPR050121">
    <property type="entry name" value="Cytochrome_P450_monoxygenase"/>
</dbReference>
<dbReference type="PANTHER" id="PTHR24305:SF190">
    <property type="entry name" value="P450, PUTATIVE (EUROFUNG)-RELATED"/>
    <property type="match status" value="1"/>
</dbReference>
<keyword evidence="4 5" id="KW-0408">Iron</keyword>
<dbReference type="PRINTS" id="PR00385">
    <property type="entry name" value="P450"/>
</dbReference>
<evidence type="ECO:0000256" key="2">
    <source>
        <dbReference type="ARBA" id="ARBA00022617"/>
    </source>
</evidence>
<keyword evidence="6" id="KW-0560">Oxidoreductase</keyword>
<dbReference type="PROSITE" id="PS00086">
    <property type="entry name" value="CYTOCHROME_P450"/>
    <property type="match status" value="1"/>
</dbReference>
<dbReference type="EMBL" id="JXCE01001214">
    <property type="protein sequence ID" value="KPA35353.1"/>
    <property type="molecule type" value="Genomic_DNA"/>
</dbReference>
<accession>A0A0M9EL80</accession>
<name>A0A0M9EL80_FUSLA</name>
<dbReference type="OrthoDB" id="3934656at2759"/>
<evidence type="ECO:0000313" key="7">
    <source>
        <dbReference type="EMBL" id="KPA35353.1"/>
    </source>
</evidence>
<dbReference type="GO" id="GO:0004497">
    <property type="term" value="F:monooxygenase activity"/>
    <property type="evidence" value="ECO:0007669"/>
    <property type="project" value="UniProtKB-KW"/>
</dbReference>
<dbReference type="Pfam" id="PF00067">
    <property type="entry name" value="p450"/>
    <property type="match status" value="1"/>
</dbReference>
<dbReference type="InterPro" id="IPR001128">
    <property type="entry name" value="Cyt_P450"/>
</dbReference>
<evidence type="ECO:0000256" key="3">
    <source>
        <dbReference type="ARBA" id="ARBA00022723"/>
    </source>
</evidence>
<reference evidence="7 8" key="1">
    <citation type="submission" date="2015-04" db="EMBL/GenBank/DDBJ databases">
        <title>The draft genome sequence of Fusarium langsethiae, a T-2/HT-2 mycotoxin producer.</title>
        <authorList>
            <person name="Lysoe E."/>
            <person name="Divon H.H."/>
            <person name="Terzi V."/>
            <person name="Orru L."/>
            <person name="Lamontanara A."/>
            <person name="Kolseth A.-K."/>
            <person name="Frandsen R.J."/>
            <person name="Nielsen K."/>
            <person name="Thrane U."/>
        </authorList>
    </citation>
    <scope>NUCLEOTIDE SEQUENCE [LARGE SCALE GENOMIC DNA]</scope>
    <source>
        <strain evidence="7 8">Fl201059</strain>
    </source>
</reference>
<evidence type="ECO:0000313" key="8">
    <source>
        <dbReference type="Proteomes" id="UP000037904"/>
    </source>
</evidence>
<dbReference type="Proteomes" id="UP000037904">
    <property type="component" value="Unassembled WGS sequence"/>
</dbReference>
<dbReference type="Gene3D" id="1.10.630.10">
    <property type="entry name" value="Cytochrome P450"/>
    <property type="match status" value="1"/>
</dbReference>
<dbReference type="GO" id="GO:0005506">
    <property type="term" value="F:iron ion binding"/>
    <property type="evidence" value="ECO:0007669"/>
    <property type="project" value="InterPro"/>
</dbReference>
<dbReference type="SUPFAM" id="SSF48264">
    <property type="entry name" value="Cytochrome P450"/>
    <property type="match status" value="1"/>
</dbReference>
<dbReference type="PRINTS" id="PR00463">
    <property type="entry name" value="EP450I"/>
</dbReference>
<sequence length="206" mass="23262">MVAGSDTTAISLSAILYYLLKNLSCMDRLREEVDSFAASGQLSARPTYKESQAMPYLQAVIKEALRLHPATGLPLERVVPKGGATIAGRHFPEDAIVGINTWVAHRDRGVFGENADEFSPERWLQADAELAASMNRFWMPFGLGSRTCIGRHISMLEMCKVLPALVRDFDFTLHDDLIGKEWKTQSYWFVKPLDFQVWLKPRSQSR</sequence>
<gene>
    <name evidence="7" type="ORF">FLAG1_11948</name>
</gene>
<comment type="similarity">
    <text evidence="6">Belongs to the cytochrome P450 family.</text>
</comment>
<dbReference type="AlphaFoldDB" id="A0A0M9EL80"/>
<dbReference type="InterPro" id="IPR036396">
    <property type="entry name" value="Cyt_P450_sf"/>
</dbReference>
<feature type="binding site" description="axial binding residue" evidence="5">
    <location>
        <position position="148"/>
    </location>
    <ligand>
        <name>heme</name>
        <dbReference type="ChEBI" id="CHEBI:30413"/>
    </ligand>
    <ligandPart>
        <name>Fe</name>
        <dbReference type="ChEBI" id="CHEBI:18248"/>
    </ligandPart>
</feature>
<dbReference type="GO" id="GO:0020037">
    <property type="term" value="F:heme binding"/>
    <property type="evidence" value="ECO:0007669"/>
    <property type="project" value="InterPro"/>
</dbReference>
<proteinExistence type="inferred from homology"/>
<dbReference type="PANTHER" id="PTHR24305">
    <property type="entry name" value="CYTOCHROME P450"/>
    <property type="match status" value="1"/>
</dbReference>